<protein>
    <submittedName>
        <fullName evidence="1">Uncharacterized protein</fullName>
    </submittedName>
</protein>
<keyword evidence="2" id="KW-1185">Reference proteome</keyword>
<gene>
    <name evidence="1" type="ORF">L9F63_019259</name>
</gene>
<dbReference type="EMBL" id="JASPKZ010006466">
    <property type="protein sequence ID" value="KAJ9587235.1"/>
    <property type="molecule type" value="Genomic_DNA"/>
</dbReference>
<dbReference type="Proteomes" id="UP001233999">
    <property type="component" value="Unassembled WGS sequence"/>
</dbReference>
<proteinExistence type="predicted"/>
<name>A0AAD7ZV63_DIPPU</name>
<reference evidence="1" key="1">
    <citation type="journal article" date="2023" name="IScience">
        <title>Live-bearing cockroach genome reveals convergent evolutionary mechanisms linked to viviparity in insects and beyond.</title>
        <authorList>
            <person name="Fouks B."/>
            <person name="Harrison M.C."/>
            <person name="Mikhailova A.A."/>
            <person name="Marchal E."/>
            <person name="English S."/>
            <person name="Carruthers M."/>
            <person name="Jennings E.C."/>
            <person name="Chiamaka E.L."/>
            <person name="Frigard R.A."/>
            <person name="Pippel M."/>
            <person name="Attardo G.M."/>
            <person name="Benoit J.B."/>
            <person name="Bornberg-Bauer E."/>
            <person name="Tobe S.S."/>
        </authorList>
    </citation>
    <scope>NUCLEOTIDE SEQUENCE</scope>
    <source>
        <strain evidence="1">Stay&amp;Tobe</strain>
    </source>
</reference>
<dbReference type="AlphaFoldDB" id="A0AAD7ZV63"/>
<feature type="non-terminal residue" evidence="1">
    <location>
        <position position="71"/>
    </location>
</feature>
<evidence type="ECO:0000313" key="2">
    <source>
        <dbReference type="Proteomes" id="UP001233999"/>
    </source>
</evidence>
<evidence type="ECO:0000313" key="1">
    <source>
        <dbReference type="EMBL" id="KAJ9587235.1"/>
    </source>
</evidence>
<feature type="non-terminal residue" evidence="1">
    <location>
        <position position="1"/>
    </location>
</feature>
<sequence>RETNKKCYVLNITKTFYANNSLNTSVVGTRIMQYRTSQKSPPPSGVSWVCRTFSYVLVDKARLSSSSMASK</sequence>
<comment type="caution">
    <text evidence="1">The sequence shown here is derived from an EMBL/GenBank/DDBJ whole genome shotgun (WGS) entry which is preliminary data.</text>
</comment>
<accession>A0AAD7ZV63</accession>
<reference evidence="1" key="2">
    <citation type="submission" date="2023-05" db="EMBL/GenBank/DDBJ databases">
        <authorList>
            <person name="Fouks B."/>
        </authorList>
    </citation>
    <scope>NUCLEOTIDE SEQUENCE</scope>
    <source>
        <strain evidence="1">Stay&amp;Tobe</strain>
        <tissue evidence="1">Testes</tissue>
    </source>
</reference>
<organism evidence="1 2">
    <name type="scientific">Diploptera punctata</name>
    <name type="common">Pacific beetle cockroach</name>
    <dbReference type="NCBI Taxonomy" id="6984"/>
    <lineage>
        <taxon>Eukaryota</taxon>
        <taxon>Metazoa</taxon>
        <taxon>Ecdysozoa</taxon>
        <taxon>Arthropoda</taxon>
        <taxon>Hexapoda</taxon>
        <taxon>Insecta</taxon>
        <taxon>Pterygota</taxon>
        <taxon>Neoptera</taxon>
        <taxon>Polyneoptera</taxon>
        <taxon>Dictyoptera</taxon>
        <taxon>Blattodea</taxon>
        <taxon>Blaberoidea</taxon>
        <taxon>Blaberidae</taxon>
        <taxon>Diplopterinae</taxon>
        <taxon>Diploptera</taxon>
    </lineage>
</organism>